<dbReference type="EMBL" id="LR796249">
    <property type="protein sequence ID" value="CAB4131368.1"/>
    <property type="molecule type" value="Genomic_DNA"/>
</dbReference>
<proteinExistence type="inferred from homology"/>
<dbReference type="GO" id="GO:0071897">
    <property type="term" value="P:DNA biosynthetic process"/>
    <property type="evidence" value="ECO:0007669"/>
    <property type="project" value="UniProtKB-KW"/>
</dbReference>
<gene>
    <name evidence="7" type="ORF">UFOVP127_74</name>
    <name evidence="8" type="ORF">UFOVP276_180</name>
</gene>
<accession>A0A6J5L9T7</accession>
<evidence type="ECO:0000313" key="8">
    <source>
        <dbReference type="EMBL" id="CAB4135224.1"/>
    </source>
</evidence>
<dbReference type="GO" id="GO:0004748">
    <property type="term" value="F:ribonucleoside-diphosphate reductase activity, thioredoxin disulfide as acceptor"/>
    <property type="evidence" value="ECO:0007669"/>
    <property type="project" value="UniProtKB-EC"/>
</dbReference>
<keyword evidence="3" id="KW-0237">DNA synthesis</keyword>
<sequence>MTDEVNRPAVTEYLDALKEYQAAQDNLKEKWQRCANKGMSNSPPEALRFRLPDNREGVTHKVHFKIDGEPLDMYIQPSFFDDGKLGEVFLKADKQGSFESGLVDGLSILMSLALQYGAPAEHIIEKLKGTSSGVVSVTGAPPKVRMPKSILDYIARYLERAIKIQNGEIEMGEEEETKIDHNGG</sequence>
<dbReference type="InterPro" id="IPR024434">
    <property type="entry name" value="TSCPD_dom"/>
</dbReference>
<feature type="domain" description="TSCPD" evidence="6">
    <location>
        <begin position="55"/>
        <end position="161"/>
    </location>
</feature>
<evidence type="ECO:0000256" key="5">
    <source>
        <dbReference type="ARBA" id="ARBA00047754"/>
    </source>
</evidence>
<name>A0A6J5L9T7_9CAUD</name>
<comment type="catalytic activity">
    <reaction evidence="5">
        <text>a 2'-deoxyribonucleoside 5'-diphosphate + [thioredoxin]-disulfide + H2O = a ribonucleoside 5'-diphosphate + [thioredoxin]-dithiol</text>
        <dbReference type="Rhea" id="RHEA:23252"/>
        <dbReference type="Rhea" id="RHEA-COMP:10698"/>
        <dbReference type="Rhea" id="RHEA-COMP:10700"/>
        <dbReference type="ChEBI" id="CHEBI:15377"/>
        <dbReference type="ChEBI" id="CHEBI:29950"/>
        <dbReference type="ChEBI" id="CHEBI:50058"/>
        <dbReference type="ChEBI" id="CHEBI:57930"/>
        <dbReference type="ChEBI" id="CHEBI:73316"/>
        <dbReference type="EC" id="1.17.4.1"/>
    </reaction>
</comment>
<keyword evidence="4" id="KW-0547">Nucleotide-binding</keyword>
<evidence type="ECO:0000259" key="6">
    <source>
        <dbReference type="Pfam" id="PF12637"/>
    </source>
</evidence>
<protein>
    <recommendedName>
        <fullName evidence="2">ribonucleoside-diphosphate reductase</fullName>
        <ecNumber evidence="2">1.17.4.1</ecNumber>
    </recommendedName>
</protein>
<dbReference type="EC" id="1.17.4.1" evidence="2"/>
<dbReference type="Pfam" id="PF12637">
    <property type="entry name" value="TSCPD"/>
    <property type="match status" value="1"/>
</dbReference>
<dbReference type="EMBL" id="LR796294">
    <property type="protein sequence ID" value="CAB4135224.1"/>
    <property type="molecule type" value="Genomic_DNA"/>
</dbReference>
<dbReference type="GO" id="GO:0000166">
    <property type="term" value="F:nucleotide binding"/>
    <property type="evidence" value="ECO:0007669"/>
    <property type="project" value="UniProtKB-KW"/>
</dbReference>
<evidence type="ECO:0000313" key="7">
    <source>
        <dbReference type="EMBL" id="CAB4131368.1"/>
    </source>
</evidence>
<evidence type="ECO:0000256" key="2">
    <source>
        <dbReference type="ARBA" id="ARBA00012274"/>
    </source>
</evidence>
<reference evidence="7" key="1">
    <citation type="submission" date="2020-04" db="EMBL/GenBank/DDBJ databases">
        <authorList>
            <person name="Chiriac C."/>
            <person name="Salcher M."/>
            <person name="Ghai R."/>
            <person name="Kavagutti S V."/>
        </authorList>
    </citation>
    <scope>NUCLEOTIDE SEQUENCE</scope>
</reference>
<evidence type="ECO:0000256" key="4">
    <source>
        <dbReference type="ARBA" id="ARBA00022741"/>
    </source>
</evidence>
<organism evidence="7">
    <name type="scientific">uncultured Caudovirales phage</name>
    <dbReference type="NCBI Taxonomy" id="2100421"/>
    <lineage>
        <taxon>Viruses</taxon>
        <taxon>Duplodnaviria</taxon>
        <taxon>Heunggongvirae</taxon>
        <taxon>Uroviricota</taxon>
        <taxon>Caudoviricetes</taxon>
        <taxon>Peduoviridae</taxon>
        <taxon>Maltschvirus</taxon>
        <taxon>Maltschvirus maltsch</taxon>
    </lineage>
</organism>
<evidence type="ECO:0000256" key="1">
    <source>
        <dbReference type="ARBA" id="ARBA00007405"/>
    </source>
</evidence>
<evidence type="ECO:0000256" key="3">
    <source>
        <dbReference type="ARBA" id="ARBA00022634"/>
    </source>
</evidence>
<comment type="similarity">
    <text evidence="1">Belongs to the ribonucleoside diphosphate reductase class-2 family.</text>
</comment>